<accession>A0A0R2FKS9</accession>
<dbReference type="STRING" id="1423730.FC75_GL000426"/>
<organism evidence="5 6">
    <name type="scientific">Lacticaseibacillus camelliae DSM 22697 = JCM 13995</name>
    <dbReference type="NCBI Taxonomy" id="1423730"/>
    <lineage>
        <taxon>Bacteria</taxon>
        <taxon>Bacillati</taxon>
        <taxon>Bacillota</taxon>
        <taxon>Bacilli</taxon>
        <taxon>Lactobacillales</taxon>
        <taxon>Lactobacillaceae</taxon>
        <taxon>Lacticaseibacillus</taxon>
    </lineage>
</organism>
<dbReference type="FunFam" id="3.20.20.80:FF:000004">
    <property type="entry name" value="Beta-glucosidase 6-phospho-beta-glucosidase"/>
    <property type="match status" value="1"/>
</dbReference>
<dbReference type="EMBL" id="AYZJ01000011">
    <property type="protein sequence ID" value="KRN25402.1"/>
    <property type="molecule type" value="Genomic_DNA"/>
</dbReference>
<comment type="similarity">
    <text evidence="1 4">Belongs to the glycosyl hydrolase 1 family.</text>
</comment>
<dbReference type="InterPro" id="IPR017853">
    <property type="entry name" value="GH"/>
</dbReference>
<reference evidence="5 6" key="1">
    <citation type="journal article" date="2015" name="Genome Announc.">
        <title>Expanding the biotechnology potential of lactobacilli through comparative genomics of 213 strains and associated genera.</title>
        <authorList>
            <person name="Sun Z."/>
            <person name="Harris H.M."/>
            <person name="McCann A."/>
            <person name="Guo C."/>
            <person name="Argimon S."/>
            <person name="Zhang W."/>
            <person name="Yang X."/>
            <person name="Jeffery I.B."/>
            <person name="Cooney J.C."/>
            <person name="Kagawa T.F."/>
            <person name="Liu W."/>
            <person name="Song Y."/>
            <person name="Salvetti E."/>
            <person name="Wrobel A."/>
            <person name="Rasinkangas P."/>
            <person name="Parkhill J."/>
            <person name="Rea M.C."/>
            <person name="O'Sullivan O."/>
            <person name="Ritari J."/>
            <person name="Douillard F.P."/>
            <person name="Paul Ross R."/>
            <person name="Yang R."/>
            <person name="Briner A.E."/>
            <person name="Felis G.E."/>
            <person name="de Vos W.M."/>
            <person name="Barrangou R."/>
            <person name="Klaenhammer T.R."/>
            <person name="Caufield P.W."/>
            <person name="Cui Y."/>
            <person name="Zhang H."/>
            <person name="O'Toole P.W."/>
        </authorList>
    </citation>
    <scope>NUCLEOTIDE SEQUENCE [LARGE SCALE GENOMIC DNA]</scope>
    <source>
        <strain evidence="5 6">DSM 22697</strain>
    </source>
</reference>
<dbReference type="Proteomes" id="UP000050865">
    <property type="component" value="Unassembled WGS sequence"/>
</dbReference>
<dbReference type="GO" id="GO:0016052">
    <property type="term" value="P:carbohydrate catabolic process"/>
    <property type="evidence" value="ECO:0007669"/>
    <property type="project" value="TreeGrafter"/>
</dbReference>
<evidence type="ECO:0000256" key="1">
    <source>
        <dbReference type="ARBA" id="ARBA00010838"/>
    </source>
</evidence>
<sequence length="463" mass="53582">MTKAFPKDFLWGNSVSSMQTEGGWDADGKGKSVYDIKTAGEHRSDWKVAIDDYHRYQEDFDYMQQLGMNCYRFQISWSRVQPDGQGAFNEAGIAYYDKFIDELLKRGIQPMVCLYHFDMPLALAKKYDGFVSREVTDAFVKYGIEMVKRFGDKVKYWLTFNEQNLYNTPGASTFAGNLKTPETESLIYTIGHHVMLAHAQIANYIHEHTNDQIGGMLAYQEVYPASCKPEDILAARKIDEFYNNNLLDVFTRGEYSPEVMTFLKDHKIDFDFRDGDAELLAPTRSDFLPFSYYRTTTVNASKIPAGTTPTYFLEKGGQDNPNLKTTAEWNWQIDPLGFRDIIDKMYARYRVPIFPIENGIGVIEHWDGEHEIQDDYRIQYHQQHLQAMRDAMFEDGVPVVGYLGWGLIDILSSQGDMRKRYGVVYVNRTNHDLRDLKRMPKKSFHWLQRVIKTNGAALDEEAK</sequence>
<dbReference type="GO" id="GO:0005829">
    <property type="term" value="C:cytosol"/>
    <property type="evidence" value="ECO:0007669"/>
    <property type="project" value="TreeGrafter"/>
</dbReference>
<dbReference type="AlphaFoldDB" id="A0A0R2FKS9"/>
<gene>
    <name evidence="5" type="ORF">FC75_GL000426</name>
</gene>
<evidence type="ECO:0000256" key="3">
    <source>
        <dbReference type="ARBA" id="ARBA00023295"/>
    </source>
</evidence>
<protein>
    <submittedName>
        <fullName evidence="5">Beta-glucosidase 6-phospho-beta-glucosidase beta-galactosidase</fullName>
    </submittedName>
</protein>
<dbReference type="PANTHER" id="PTHR10353:SF122">
    <property type="entry name" value="6-PHOSPHO-BETA-GLUCOSIDASE ASCB-RELATED"/>
    <property type="match status" value="1"/>
</dbReference>
<dbReference type="Gene3D" id="3.20.20.80">
    <property type="entry name" value="Glycosidases"/>
    <property type="match status" value="1"/>
</dbReference>
<keyword evidence="2" id="KW-0378">Hydrolase</keyword>
<keyword evidence="3" id="KW-0326">Glycosidase</keyword>
<dbReference type="SUPFAM" id="SSF51445">
    <property type="entry name" value="(Trans)glycosidases"/>
    <property type="match status" value="1"/>
</dbReference>
<dbReference type="PATRIC" id="fig|1423730.4.peg.445"/>
<dbReference type="Pfam" id="PF00232">
    <property type="entry name" value="Glyco_hydro_1"/>
    <property type="match status" value="1"/>
</dbReference>
<dbReference type="PRINTS" id="PR00131">
    <property type="entry name" value="GLHYDRLASE1"/>
</dbReference>
<name>A0A0R2FKS9_9LACO</name>
<proteinExistence type="inferred from homology"/>
<dbReference type="GO" id="GO:0008422">
    <property type="term" value="F:beta-glucosidase activity"/>
    <property type="evidence" value="ECO:0007669"/>
    <property type="project" value="TreeGrafter"/>
</dbReference>
<dbReference type="RefSeq" id="WP_056988963.1">
    <property type="nucleotide sequence ID" value="NZ_AYZJ01000011.1"/>
</dbReference>
<comment type="caution">
    <text evidence="5">The sequence shown here is derived from an EMBL/GenBank/DDBJ whole genome shotgun (WGS) entry which is preliminary data.</text>
</comment>
<evidence type="ECO:0000313" key="5">
    <source>
        <dbReference type="EMBL" id="KRN25402.1"/>
    </source>
</evidence>
<evidence type="ECO:0000313" key="6">
    <source>
        <dbReference type="Proteomes" id="UP000050865"/>
    </source>
</evidence>
<dbReference type="PANTHER" id="PTHR10353">
    <property type="entry name" value="GLYCOSYL HYDROLASE"/>
    <property type="match status" value="1"/>
</dbReference>
<evidence type="ECO:0000256" key="4">
    <source>
        <dbReference type="RuleBase" id="RU003690"/>
    </source>
</evidence>
<evidence type="ECO:0000256" key="2">
    <source>
        <dbReference type="ARBA" id="ARBA00022801"/>
    </source>
</evidence>
<dbReference type="InterPro" id="IPR001360">
    <property type="entry name" value="Glyco_hydro_1"/>
</dbReference>
<keyword evidence="6" id="KW-1185">Reference proteome</keyword>